<dbReference type="SUPFAM" id="SSF52540">
    <property type="entry name" value="P-loop containing nucleoside triphosphate hydrolases"/>
    <property type="match status" value="1"/>
</dbReference>
<comment type="caution">
    <text evidence="1">The sequence shown here is derived from an EMBL/GenBank/DDBJ whole genome shotgun (WGS) entry which is preliminary data.</text>
</comment>
<dbReference type="RefSeq" id="WP_345446950.1">
    <property type="nucleotide sequence ID" value="NZ_BAABQU010000053.1"/>
</dbReference>
<reference evidence="1 2" key="1">
    <citation type="submission" date="2024-02" db="EMBL/GenBank/DDBJ databases">
        <title>Deinococcus caeni NBRC 101312.</title>
        <authorList>
            <person name="Ichikawa N."/>
            <person name="Katano-Makiyama Y."/>
            <person name="Hidaka K."/>
        </authorList>
    </citation>
    <scope>NUCLEOTIDE SEQUENCE [LARGE SCALE GENOMIC DNA]</scope>
    <source>
        <strain evidence="1 2">NBRC 101312</strain>
    </source>
</reference>
<sequence>MTERTSVQHLLSAAVGLDGHVLVSGPPVSGRTTALTQAAVAWIADQGRPAHRIWWVPGSDHAGRQIRRMLAAHRTLATVHHVRLSTWLRRKKLLPEREGPGDFKRAAAAAAYLNRLELPDLILQALGLTAEGLADLPPVPPVYPTNPYSASYKSETQKLQLAYRQARQEYAARSAHIDAVLNGQPVTAVDSLLWAVGHLRENRGALQSALTCTTDLVVLDDFHAFTPLERAFLHRLLKGADVKVLASTDEDHAAETHAWLTRLERPVHGTALRERHVPLGHLLAARSLDPEQPLWPARGGAGTIGPGVHETLFAGLKAHIHTQRALSAQQGRSLAVLLPPDLFAQLTPATLGIERWETSDRRPLTFMVALRAALRYRCGLSSPQGRHPLLSADWTLTDPNGKKVWLPERDSRAIQEAWSSGTPARATGTPQAELQRHQSQIDRCHTTPELAGAVRHLQRVEPTPDDERWMARTPDLFVALQELTARTHLPPPFLGVLGQTPGHWEDVIVILHSKRADATAATHGLLRATRSVRFFTYGDQPPAPDHPAALLERSATDRAETFDLLAQVDPPTADQMARITRDAIVTHYYETHWPAEVPDARRSAWAAAHGAPGTWAHLPPSRAWVTASSRFRPEEWTPGDPPPE</sequence>
<keyword evidence="2" id="KW-1185">Reference proteome</keyword>
<gene>
    <name evidence="1" type="ORF">Dcae01_03035</name>
</gene>
<evidence type="ECO:0000313" key="2">
    <source>
        <dbReference type="Proteomes" id="UP001423409"/>
    </source>
</evidence>
<evidence type="ECO:0008006" key="3">
    <source>
        <dbReference type="Google" id="ProtNLM"/>
    </source>
</evidence>
<evidence type="ECO:0000313" key="1">
    <source>
        <dbReference type="EMBL" id="GAA5441498.1"/>
    </source>
</evidence>
<name>A0ABP9UG20_9DEIO</name>
<protein>
    <recommendedName>
        <fullName evidence="3">DNA helicase</fullName>
    </recommendedName>
</protein>
<accession>A0ABP9UG20</accession>
<dbReference type="Gene3D" id="3.40.50.300">
    <property type="entry name" value="P-loop containing nucleotide triphosphate hydrolases"/>
    <property type="match status" value="1"/>
</dbReference>
<dbReference type="Proteomes" id="UP001423409">
    <property type="component" value="Unassembled WGS sequence"/>
</dbReference>
<organism evidence="1 2">
    <name type="scientific">Deinococcus caeni</name>
    <dbReference type="NCBI Taxonomy" id="569127"/>
    <lineage>
        <taxon>Bacteria</taxon>
        <taxon>Thermotogati</taxon>
        <taxon>Deinococcota</taxon>
        <taxon>Deinococci</taxon>
        <taxon>Deinococcales</taxon>
        <taxon>Deinococcaceae</taxon>
        <taxon>Deinococcus</taxon>
    </lineage>
</organism>
<dbReference type="InterPro" id="IPR027417">
    <property type="entry name" value="P-loop_NTPase"/>
</dbReference>
<proteinExistence type="predicted"/>
<dbReference type="EMBL" id="BAABQU010000053">
    <property type="protein sequence ID" value="GAA5441498.1"/>
    <property type="molecule type" value="Genomic_DNA"/>
</dbReference>